<dbReference type="InterPro" id="IPR005801">
    <property type="entry name" value="ADC_synthase"/>
</dbReference>
<dbReference type="InterPro" id="IPR019999">
    <property type="entry name" value="Anth_synth_I-like"/>
</dbReference>
<dbReference type="PANTHER" id="PTHR11236:SF48">
    <property type="entry name" value="ISOCHORISMATE SYNTHASE MENF"/>
    <property type="match status" value="1"/>
</dbReference>
<accession>A0A0E2HB62</accession>
<dbReference type="GeneID" id="57963122"/>
<proteinExistence type="predicted"/>
<keyword evidence="6" id="KW-0456">Lyase</keyword>
<feature type="domain" description="Chorismate-utilising enzyme C-terminal" evidence="10">
    <location>
        <begin position="258"/>
        <end position="511"/>
    </location>
</feature>
<keyword evidence="4" id="KW-0479">Metal-binding</keyword>
<evidence type="ECO:0000256" key="6">
    <source>
        <dbReference type="ARBA" id="ARBA00023239"/>
    </source>
</evidence>
<dbReference type="Pfam" id="PF00425">
    <property type="entry name" value="Chorismate_bind"/>
    <property type="match status" value="1"/>
</dbReference>
<name>A0A0E2HB62_9FIRM</name>
<dbReference type="HOGENOM" id="CLU_006493_9_3_9"/>
<comment type="catalytic activity">
    <reaction evidence="8">
        <text>chorismate + L-glutamine = anthranilate + pyruvate + L-glutamate + H(+)</text>
        <dbReference type="Rhea" id="RHEA:21732"/>
        <dbReference type="ChEBI" id="CHEBI:15361"/>
        <dbReference type="ChEBI" id="CHEBI:15378"/>
        <dbReference type="ChEBI" id="CHEBI:16567"/>
        <dbReference type="ChEBI" id="CHEBI:29748"/>
        <dbReference type="ChEBI" id="CHEBI:29985"/>
        <dbReference type="ChEBI" id="CHEBI:58359"/>
        <dbReference type="EC" id="4.1.3.27"/>
    </reaction>
</comment>
<dbReference type="Pfam" id="PF04715">
    <property type="entry name" value="Anth_synt_I_N"/>
    <property type="match status" value="1"/>
</dbReference>
<dbReference type="SUPFAM" id="SSF56322">
    <property type="entry name" value="ADC synthase"/>
    <property type="match status" value="1"/>
</dbReference>
<sequence>MIIPACDEILSLSGEYDIIPICREIYADVVTPITLLRRIAERSSRFYLLESIEGGEKWGRYSFLGYNPVMRVTCRCGKVKIESHVSRFPSREIQTAHPMDVLREILAQYKAPRLKGQPPFTGGFVGYFAYAMIEYAEPTLHISRGGANDFDLMLFDKVIAYDHLKQKIQIVVNMKTGRTERAGRTERGNREEQERCEGRKGGEDRENRNTYSGLEYLMKEYGRACEEIQEMASLINDTTPLKRLSSPEKPSFVCSVSKEEFCDTVEKTKEYILDGDIFQAVISRQFTSSYEGSLLNAYRVLRTTNPSPYMVYMNIDQDEIISTSPETLVRLENRRLTTFPVAGSRPRGDGDEEDRRLEEELLADEKELSEHNMLVDLGRNDIGRIAEFGSVEVTEYKMIHKYSKIMHICSQVEGNIKPGLDGCSAVESLLPAGTLSGAPKIRACEIIEKLESVPRGIYGGALGYLDFTGNLDTCIAIRMAVKQAGKVTVQAGGGIVADSVPELEYEESANKAKAVIQAILQAGEVDDR</sequence>
<comment type="subunit">
    <text evidence="2">Heterotetramer consisting of two non-identical subunits: a beta subunit (TrpG) and a large alpha subunit (TrpE).</text>
</comment>
<gene>
    <name evidence="12" type="ORF">HMPREF1090_02373</name>
</gene>
<evidence type="ECO:0000313" key="12">
    <source>
        <dbReference type="EMBL" id="ENZ14081.1"/>
    </source>
</evidence>
<comment type="caution">
    <text evidence="12">The sequence shown here is derived from an EMBL/GenBank/DDBJ whole genome shotgun (WGS) entry which is preliminary data.</text>
</comment>
<keyword evidence="5" id="KW-0460">Magnesium</keyword>
<organism evidence="12 13">
    <name type="scientific">[Clostridium] clostridioforme 90A8</name>
    <dbReference type="NCBI Taxonomy" id="999408"/>
    <lineage>
        <taxon>Bacteria</taxon>
        <taxon>Bacillati</taxon>
        <taxon>Bacillota</taxon>
        <taxon>Clostridia</taxon>
        <taxon>Lachnospirales</taxon>
        <taxon>Lachnospiraceae</taxon>
        <taxon>Enterocloster</taxon>
    </lineage>
</organism>
<dbReference type="PANTHER" id="PTHR11236">
    <property type="entry name" value="AMINOBENZOATE/ANTHRANILATE SYNTHASE"/>
    <property type="match status" value="1"/>
</dbReference>
<evidence type="ECO:0000256" key="8">
    <source>
        <dbReference type="ARBA" id="ARBA00047683"/>
    </source>
</evidence>
<dbReference type="GO" id="GO:0004049">
    <property type="term" value="F:anthranilate synthase activity"/>
    <property type="evidence" value="ECO:0007669"/>
    <property type="project" value="UniProtKB-EC"/>
</dbReference>
<dbReference type="RefSeq" id="WP_002585581.1">
    <property type="nucleotide sequence ID" value="NZ_KB851020.1"/>
</dbReference>
<comment type="function">
    <text evidence="7">Part of a heterotetrameric complex that catalyzes the two-step biosynthesis of anthranilate, an intermediate in the biosynthesis of L-tryptophan. In the first step, the glutamine-binding beta subunit (TrpG) of anthranilate synthase (AS) provides the glutamine amidotransferase activity which generates ammonia as a substrate that, along with chorismate, is used in the second step, catalyzed by the large alpha subunit of AS (TrpE) to produce anthranilate. In the absence of TrpG, TrpE can synthesize anthranilate directly from chorismate and high concentrations of ammonia.</text>
</comment>
<dbReference type="InterPro" id="IPR015890">
    <property type="entry name" value="Chorismate_C"/>
</dbReference>
<reference evidence="12 13" key="1">
    <citation type="submission" date="2013-01" db="EMBL/GenBank/DDBJ databases">
        <title>The Genome Sequence of Clostridium clostridioforme 90A8.</title>
        <authorList>
            <consortium name="The Broad Institute Genome Sequencing Platform"/>
            <person name="Earl A."/>
            <person name="Ward D."/>
            <person name="Feldgarden M."/>
            <person name="Gevers D."/>
            <person name="Courvalin P."/>
            <person name="Lambert T."/>
            <person name="Walker B."/>
            <person name="Young S.K."/>
            <person name="Zeng Q."/>
            <person name="Gargeya S."/>
            <person name="Fitzgerald M."/>
            <person name="Haas B."/>
            <person name="Abouelleil A."/>
            <person name="Alvarado L."/>
            <person name="Arachchi H.M."/>
            <person name="Berlin A.M."/>
            <person name="Chapman S.B."/>
            <person name="Dewar J."/>
            <person name="Goldberg J."/>
            <person name="Griggs A."/>
            <person name="Gujja S."/>
            <person name="Hansen M."/>
            <person name="Howarth C."/>
            <person name="Imamovic A."/>
            <person name="Larimer J."/>
            <person name="McCowan C."/>
            <person name="Murphy C."/>
            <person name="Neiman D."/>
            <person name="Pearson M."/>
            <person name="Priest M."/>
            <person name="Roberts A."/>
            <person name="Saif S."/>
            <person name="Shea T."/>
            <person name="Sisk P."/>
            <person name="Sykes S."/>
            <person name="Wortman J."/>
            <person name="Nusbaum C."/>
            <person name="Birren B."/>
        </authorList>
    </citation>
    <scope>NUCLEOTIDE SEQUENCE [LARGE SCALE GENOMIC DNA]</scope>
    <source>
        <strain evidence="12 13">90A8</strain>
    </source>
</reference>
<evidence type="ECO:0000256" key="7">
    <source>
        <dbReference type="ARBA" id="ARBA00025634"/>
    </source>
</evidence>
<feature type="region of interest" description="Disordered" evidence="9">
    <location>
        <begin position="179"/>
        <end position="207"/>
    </location>
</feature>
<evidence type="ECO:0000259" key="10">
    <source>
        <dbReference type="Pfam" id="PF00425"/>
    </source>
</evidence>
<dbReference type="Gene3D" id="3.60.120.10">
    <property type="entry name" value="Anthranilate synthase"/>
    <property type="match status" value="1"/>
</dbReference>
<comment type="cofactor">
    <cofactor evidence="1">
        <name>Mg(2+)</name>
        <dbReference type="ChEBI" id="CHEBI:18420"/>
    </cofactor>
</comment>
<evidence type="ECO:0000256" key="3">
    <source>
        <dbReference type="ARBA" id="ARBA00020653"/>
    </source>
</evidence>
<dbReference type="InterPro" id="IPR006805">
    <property type="entry name" value="Anth_synth_I_N"/>
</dbReference>
<feature type="domain" description="Anthranilate synthase component I N-terminal" evidence="11">
    <location>
        <begin position="28"/>
        <end position="169"/>
    </location>
</feature>
<dbReference type="PRINTS" id="PR00095">
    <property type="entry name" value="ANTSNTHASEI"/>
</dbReference>
<evidence type="ECO:0000256" key="9">
    <source>
        <dbReference type="SAM" id="MobiDB-lite"/>
    </source>
</evidence>
<dbReference type="GO" id="GO:0000162">
    <property type="term" value="P:L-tryptophan biosynthetic process"/>
    <property type="evidence" value="ECO:0007669"/>
    <property type="project" value="TreeGrafter"/>
</dbReference>
<evidence type="ECO:0000313" key="13">
    <source>
        <dbReference type="Proteomes" id="UP000013085"/>
    </source>
</evidence>
<evidence type="ECO:0000256" key="4">
    <source>
        <dbReference type="ARBA" id="ARBA00022723"/>
    </source>
</evidence>
<protein>
    <recommendedName>
        <fullName evidence="3">Anthranilate synthase component 1</fullName>
    </recommendedName>
</protein>
<evidence type="ECO:0000256" key="2">
    <source>
        <dbReference type="ARBA" id="ARBA00011575"/>
    </source>
</evidence>
<dbReference type="Proteomes" id="UP000013085">
    <property type="component" value="Unassembled WGS sequence"/>
</dbReference>
<dbReference type="PATRIC" id="fig|999408.3.peg.2554"/>
<evidence type="ECO:0000256" key="5">
    <source>
        <dbReference type="ARBA" id="ARBA00022842"/>
    </source>
</evidence>
<evidence type="ECO:0000256" key="1">
    <source>
        <dbReference type="ARBA" id="ARBA00001946"/>
    </source>
</evidence>
<dbReference type="EMBL" id="AGYR01000026">
    <property type="protein sequence ID" value="ENZ14081.1"/>
    <property type="molecule type" value="Genomic_DNA"/>
</dbReference>
<dbReference type="GO" id="GO:0046872">
    <property type="term" value="F:metal ion binding"/>
    <property type="evidence" value="ECO:0007669"/>
    <property type="project" value="UniProtKB-KW"/>
</dbReference>
<evidence type="ECO:0000259" key="11">
    <source>
        <dbReference type="Pfam" id="PF04715"/>
    </source>
</evidence>
<dbReference type="AlphaFoldDB" id="A0A0E2HB62"/>